<keyword evidence="5" id="KW-0239">DNA-directed DNA polymerase</keyword>
<dbReference type="InterPro" id="IPR008921">
    <property type="entry name" value="DNA_pol3_clamp-load_cplx_C"/>
</dbReference>
<dbReference type="GO" id="GO:0003677">
    <property type="term" value="F:DNA binding"/>
    <property type="evidence" value="ECO:0007669"/>
    <property type="project" value="InterPro"/>
</dbReference>
<evidence type="ECO:0000256" key="1">
    <source>
        <dbReference type="ARBA" id="ARBA00012417"/>
    </source>
</evidence>
<evidence type="ECO:0000256" key="7">
    <source>
        <dbReference type="ARBA" id="ARBA00049244"/>
    </source>
</evidence>
<dbReference type="Gene3D" id="1.20.272.10">
    <property type="match status" value="1"/>
</dbReference>
<gene>
    <name evidence="8" type="ORF">A3D09_01835</name>
</gene>
<comment type="similarity">
    <text evidence="6">Belongs to the DNA polymerase HolA subunit family.</text>
</comment>
<dbReference type="InterPro" id="IPR005790">
    <property type="entry name" value="DNA_polIII_delta"/>
</dbReference>
<keyword evidence="3" id="KW-0548">Nucleotidyltransferase</keyword>
<evidence type="ECO:0000313" key="9">
    <source>
        <dbReference type="Proteomes" id="UP000177390"/>
    </source>
</evidence>
<dbReference type="EC" id="2.7.7.7" evidence="1"/>
<evidence type="ECO:0000256" key="6">
    <source>
        <dbReference type="ARBA" id="ARBA00034754"/>
    </source>
</evidence>
<dbReference type="AlphaFoldDB" id="A0A1F5EQQ8"/>
<dbReference type="GO" id="GO:0003887">
    <property type="term" value="F:DNA-directed DNA polymerase activity"/>
    <property type="evidence" value="ECO:0007669"/>
    <property type="project" value="UniProtKB-KW"/>
</dbReference>
<dbReference type="SUPFAM" id="SSF48019">
    <property type="entry name" value="post-AAA+ oligomerization domain-like"/>
    <property type="match status" value="1"/>
</dbReference>
<dbReference type="Proteomes" id="UP000177390">
    <property type="component" value="Unassembled WGS sequence"/>
</dbReference>
<comment type="catalytic activity">
    <reaction evidence="7">
        <text>DNA(n) + a 2'-deoxyribonucleoside 5'-triphosphate = DNA(n+1) + diphosphate</text>
        <dbReference type="Rhea" id="RHEA:22508"/>
        <dbReference type="Rhea" id="RHEA-COMP:17339"/>
        <dbReference type="Rhea" id="RHEA-COMP:17340"/>
        <dbReference type="ChEBI" id="CHEBI:33019"/>
        <dbReference type="ChEBI" id="CHEBI:61560"/>
        <dbReference type="ChEBI" id="CHEBI:173112"/>
        <dbReference type="EC" id="2.7.7.7"/>
    </reaction>
</comment>
<dbReference type="GO" id="GO:0009360">
    <property type="term" value="C:DNA polymerase III complex"/>
    <property type="evidence" value="ECO:0007669"/>
    <property type="project" value="TreeGrafter"/>
</dbReference>
<evidence type="ECO:0000256" key="4">
    <source>
        <dbReference type="ARBA" id="ARBA00022705"/>
    </source>
</evidence>
<dbReference type="InterPro" id="IPR027417">
    <property type="entry name" value="P-loop_NTPase"/>
</dbReference>
<comment type="caution">
    <text evidence="8">The sequence shown here is derived from an EMBL/GenBank/DDBJ whole genome shotgun (WGS) entry which is preliminary data.</text>
</comment>
<keyword evidence="4" id="KW-0235">DNA replication</keyword>
<proteinExistence type="inferred from homology"/>
<evidence type="ECO:0000313" key="8">
    <source>
        <dbReference type="EMBL" id="OGD69748.1"/>
    </source>
</evidence>
<organism evidence="8 9">
    <name type="scientific">Candidatus Collierbacteria bacterium RIFCSPHIGHO2_02_FULL_49_10</name>
    <dbReference type="NCBI Taxonomy" id="1817723"/>
    <lineage>
        <taxon>Bacteria</taxon>
        <taxon>Candidatus Collieribacteriota</taxon>
    </lineage>
</organism>
<keyword evidence="2" id="KW-0808">Transferase</keyword>
<dbReference type="GO" id="GO:0006261">
    <property type="term" value="P:DNA-templated DNA replication"/>
    <property type="evidence" value="ECO:0007669"/>
    <property type="project" value="TreeGrafter"/>
</dbReference>
<sequence length="226" mass="25326">MIILHGDDTVKSRGKLNDLIGAAKDKEREIKRFDADVLDLTVLTQVLEGLTLFGKVPLLVIEGIFSLPKSKKKDGLIEFISGYHDRDVVIYESKPLSPTALKVFAKAEVYEHKPAAIIFTFLENLRPGSSGKSLQHLSDLETAGEPAELIFAMLVRQVRLLIRALEPDTLKAAPWQKQRLTAQARAFGERELLKLHDNLYRIDKELKTGKNPLDLSTQLFSLIANL</sequence>
<evidence type="ECO:0000256" key="3">
    <source>
        <dbReference type="ARBA" id="ARBA00022695"/>
    </source>
</evidence>
<evidence type="ECO:0000256" key="5">
    <source>
        <dbReference type="ARBA" id="ARBA00022932"/>
    </source>
</evidence>
<accession>A0A1F5EQQ8</accession>
<dbReference type="PANTHER" id="PTHR34388">
    <property type="entry name" value="DNA POLYMERASE III SUBUNIT DELTA"/>
    <property type="match status" value="1"/>
</dbReference>
<dbReference type="PANTHER" id="PTHR34388:SF1">
    <property type="entry name" value="DNA POLYMERASE III SUBUNIT DELTA"/>
    <property type="match status" value="1"/>
</dbReference>
<evidence type="ECO:0000256" key="2">
    <source>
        <dbReference type="ARBA" id="ARBA00022679"/>
    </source>
</evidence>
<dbReference type="EMBL" id="MFAH01000075">
    <property type="protein sequence ID" value="OGD69748.1"/>
    <property type="molecule type" value="Genomic_DNA"/>
</dbReference>
<reference evidence="8 9" key="1">
    <citation type="journal article" date="2016" name="Nat. Commun.">
        <title>Thousands of microbial genomes shed light on interconnected biogeochemical processes in an aquifer system.</title>
        <authorList>
            <person name="Anantharaman K."/>
            <person name="Brown C.T."/>
            <person name="Hug L.A."/>
            <person name="Sharon I."/>
            <person name="Castelle C.J."/>
            <person name="Probst A.J."/>
            <person name="Thomas B.C."/>
            <person name="Singh A."/>
            <person name="Wilkins M.J."/>
            <person name="Karaoz U."/>
            <person name="Brodie E.L."/>
            <person name="Williams K.H."/>
            <person name="Hubbard S.S."/>
            <person name="Banfield J.F."/>
        </authorList>
    </citation>
    <scope>NUCLEOTIDE SEQUENCE [LARGE SCALE GENOMIC DNA]</scope>
</reference>
<protein>
    <recommendedName>
        <fullName evidence="1">DNA-directed DNA polymerase</fullName>
        <ecNumber evidence="1">2.7.7.7</ecNumber>
    </recommendedName>
</protein>
<dbReference type="Gene3D" id="3.40.50.300">
    <property type="entry name" value="P-loop containing nucleotide triphosphate hydrolases"/>
    <property type="match status" value="1"/>
</dbReference>
<name>A0A1F5EQQ8_9BACT</name>